<evidence type="ECO:0000313" key="3">
    <source>
        <dbReference type="EMBL" id="KAK9831235.1"/>
    </source>
</evidence>
<comment type="caution">
    <text evidence="3">The sequence shown here is derived from an EMBL/GenBank/DDBJ whole genome shotgun (WGS) entry which is preliminary data.</text>
</comment>
<reference evidence="3 4" key="1">
    <citation type="journal article" date="2024" name="Nat. Commun.">
        <title>Phylogenomics reveals the evolutionary origins of lichenization in chlorophyte algae.</title>
        <authorList>
            <person name="Puginier C."/>
            <person name="Libourel C."/>
            <person name="Otte J."/>
            <person name="Skaloud P."/>
            <person name="Haon M."/>
            <person name="Grisel S."/>
            <person name="Petersen M."/>
            <person name="Berrin J.G."/>
            <person name="Delaux P.M."/>
            <person name="Dal Grande F."/>
            <person name="Keller J."/>
        </authorList>
    </citation>
    <scope>NUCLEOTIDE SEQUENCE [LARGE SCALE GENOMIC DNA]</scope>
    <source>
        <strain evidence="3 4">SAG 2145</strain>
    </source>
</reference>
<feature type="compositionally biased region" description="Polar residues" evidence="1">
    <location>
        <begin position="224"/>
        <end position="237"/>
    </location>
</feature>
<keyword evidence="2" id="KW-0812">Transmembrane</keyword>
<feature type="compositionally biased region" description="Polar residues" evidence="1">
    <location>
        <begin position="177"/>
        <end position="193"/>
    </location>
</feature>
<sequence>MMVTILPLPAPVQAPLSAPSGRTGTFQAAKYFTIIFFVASVGVVIIIALSMFCRCCSRWRSSVQPLGPNIPLGSRRDNSPTAVQPVEPMAEIVRKRGVIVEHPAGDMGMALRDVSVSSMKHPALAKESASYTTLEMPTDIVIIPVGPLSCPAPDDASSSAQSPCQPSAFSVQREPSYLTQSGHGSAQNGSTFQVDDPGLLDTAAIAGILDTAAELPVQVAVTETGTTPAQQQETQHAALTGDPPGRSRWQSAEAGLGAEQAASLASHGQAFVSTPGALPAHHVSGMEGRAQENQHDMLDTSTSIQGLLSTQ</sequence>
<feature type="region of interest" description="Disordered" evidence="1">
    <location>
        <begin position="152"/>
        <end position="193"/>
    </location>
</feature>
<dbReference type="Proteomes" id="UP001438707">
    <property type="component" value="Unassembled WGS sequence"/>
</dbReference>
<dbReference type="EMBL" id="JALJOS010000014">
    <property type="protein sequence ID" value="KAK9831235.1"/>
    <property type="molecule type" value="Genomic_DNA"/>
</dbReference>
<gene>
    <name evidence="3" type="ORF">WJX74_008666</name>
</gene>
<evidence type="ECO:0000256" key="2">
    <source>
        <dbReference type="SAM" id="Phobius"/>
    </source>
</evidence>
<organism evidence="3 4">
    <name type="scientific">Apatococcus lobatus</name>
    <dbReference type="NCBI Taxonomy" id="904363"/>
    <lineage>
        <taxon>Eukaryota</taxon>
        <taxon>Viridiplantae</taxon>
        <taxon>Chlorophyta</taxon>
        <taxon>core chlorophytes</taxon>
        <taxon>Trebouxiophyceae</taxon>
        <taxon>Chlorellales</taxon>
        <taxon>Chlorellaceae</taxon>
        <taxon>Apatococcus</taxon>
    </lineage>
</organism>
<keyword evidence="2" id="KW-0472">Membrane</keyword>
<feature type="compositionally biased region" description="Low complexity" evidence="1">
    <location>
        <begin position="152"/>
        <end position="168"/>
    </location>
</feature>
<keyword evidence="2" id="KW-1133">Transmembrane helix</keyword>
<proteinExistence type="predicted"/>
<evidence type="ECO:0000313" key="4">
    <source>
        <dbReference type="Proteomes" id="UP001438707"/>
    </source>
</evidence>
<evidence type="ECO:0000256" key="1">
    <source>
        <dbReference type="SAM" id="MobiDB-lite"/>
    </source>
</evidence>
<keyword evidence="4" id="KW-1185">Reference proteome</keyword>
<protein>
    <submittedName>
        <fullName evidence="3">Uncharacterized protein</fullName>
    </submittedName>
</protein>
<dbReference type="AlphaFoldDB" id="A0AAW1RCE7"/>
<feature type="transmembrane region" description="Helical" evidence="2">
    <location>
        <begin position="31"/>
        <end position="52"/>
    </location>
</feature>
<accession>A0AAW1RCE7</accession>
<name>A0AAW1RCE7_9CHLO</name>
<feature type="region of interest" description="Disordered" evidence="1">
    <location>
        <begin position="224"/>
        <end position="261"/>
    </location>
</feature>